<feature type="region of interest" description="Disordered" evidence="1">
    <location>
        <begin position="1"/>
        <end position="44"/>
    </location>
</feature>
<dbReference type="Proteomes" id="UP000292447">
    <property type="component" value="Chromosome VI"/>
</dbReference>
<reference evidence="3" key="1">
    <citation type="submission" date="2019-03" db="EMBL/GenBank/DDBJ databases">
        <title>Snf2 controls pulcherriminic acid biosynthesis and connects pigmentation and antifungal activity of the yeast Metschnikowia pulcherrima.</title>
        <authorList>
            <person name="Gore-Lloyd D."/>
            <person name="Sumann I."/>
            <person name="Brachmann A.O."/>
            <person name="Schneeberger K."/>
            <person name="Ortiz-Merino R.A."/>
            <person name="Moreno-Beltran M."/>
            <person name="Schlaefli M."/>
            <person name="Kirner P."/>
            <person name="Santos Kron A."/>
            <person name="Wolfe K.H."/>
            <person name="Piel J."/>
            <person name="Ahrens C.H."/>
            <person name="Henk D."/>
            <person name="Freimoser F.M."/>
        </authorList>
    </citation>
    <scope>NUCLEOTIDE SEQUENCE [LARGE SCALE GENOMIC DNA]</scope>
    <source>
        <strain evidence="3">APC 1.2</strain>
    </source>
</reference>
<evidence type="ECO:0000313" key="2">
    <source>
        <dbReference type="EMBL" id="QBM90725.1"/>
    </source>
</evidence>
<protein>
    <submittedName>
        <fullName evidence="2">Uncharacterized protein</fullName>
    </submittedName>
</protein>
<feature type="compositionally biased region" description="Basic and acidic residues" evidence="1">
    <location>
        <begin position="13"/>
        <end position="23"/>
    </location>
</feature>
<feature type="compositionally biased region" description="Acidic residues" evidence="1">
    <location>
        <begin position="26"/>
        <end position="39"/>
    </location>
</feature>
<accession>A0A4P6XV08</accession>
<sequence>MQSTETMSLGKGPEGHSHTRLPENDVVSESDSDHDEEEISAGNTLVDEPNSFTATYVSAILSQFDDLPITTVDPFRNCQGNPRLELLLQCSGKLELWLFPLMNYQHGVEYSRLKDPLEELNRMFPEPRETSSQDHLVRDIRNTMRKLNAFNDAFWDTSHEVVDPVLIDKTNALMGCFEIVVRDLAAIDPTGESLYLLDFCRRRAKRLFLTALEYFYDYQRLEKSPDSIQSYKLRFGKGHFIIDLSDELEGFRRLVDQRSFGMLQILIIRATRRIGKTMEGFLSKLERVDLRAGDHIETIRANAMLQMAYSCGYVWTRKCLNIVKLLGMMNRALNCWLDLFDGELDDIAHYVWCIKHGVSMLFARIGKHARLDEKLYTHADHVDESCRALLALFKKGNKDLFDKEWCEEWEATHDCLQKFLDSDLCPVADRLRELVEQHNWL</sequence>
<keyword evidence="3" id="KW-1185">Reference proteome</keyword>
<proteinExistence type="predicted"/>
<name>A0A4P6XV08_9ASCO</name>
<gene>
    <name evidence="2" type="ORF">METSCH_F03120</name>
</gene>
<dbReference type="EMBL" id="CP034461">
    <property type="protein sequence ID" value="QBM90725.1"/>
    <property type="molecule type" value="Genomic_DNA"/>
</dbReference>
<dbReference type="AlphaFoldDB" id="A0A4P6XV08"/>
<evidence type="ECO:0000256" key="1">
    <source>
        <dbReference type="SAM" id="MobiDB-lite"/>
    </source>
</evidence>
<evidence type="ECO:0000313" key="3">
    <source>
        <dbReference type="Proteomes" id="UP000292447"/>
    </source>
</evidence>
<organism evidence="2 3">
    <name type="scientific">Metschnikowia aff. pulcherrima</name>
    <dbReference type="NCBI Taxonomy" id="2163413"/>
    <lineage>
        <taxon>Eukaryota</taxon>
        <taxon>Fungi</taxon>
        <taxon>Dikarya</taxon>
        <taxon>Ascomycota</taxon>
        <taxon>Saccharomycotina</taxon>
        <taxon>Pichiomycetes</taxon>
        <taxon>Metschnikowiaceae</taxon>
        <taxon>Metschnikowia</taxon>
    </lineage>
</organism>